<protein>
    <recommendedName>
        <fullName evidence="4">SD-repeat containing protein B domain-containing protein</fullName>
    </recommendedName>
</protein>
<dbReference type="InterPro" id="IPR051417">
    <property type="entry name" value="SDr/BOS_complex"/>
</dbReference>
<dbReference type="Proteomes" id="UP000051373">
    <property type="component" value="Unassembled WGS sequence"/>
</dbReference>
<sequence length="613" mass="70250">MNLLMLFVILASSGRVNTSFYTYHKLGAYSISDFYFNYLMNRYDLRLNLQKRQDDFGLRSIALEIDSVFKDYRVALGEKSYHVRAPVSSVLNLWGLAFLSRGADFFLGRIRDFSSSLPPTFDENKYTVGARFHRQISYRIPLDIYVVRRSENTNPLRVSNNNALGVNSGMNFGDKLSLDTQLWTGFSDHGFGSSFALNGRYTAEKYGGHCYITAISSNYVALSNIKMQPGTWFRLTSYQHPTEWFGFSQDLGYSSFYDARLMLNTRVMKAPFPTFVYSIAFSRNLIDQSVNTEYYYKNFTISANYEWSKEQNAYGFKVAQRIENCQIWSSFQRRNTDVWQFGYMFPFPRYFRFKGFLNYVLSSNYRNYSTGFELSAKLLRDLYMHFTYEFLHHDATSDHFLSVSVSKTFDFDQVGFSFVSGRVFMDVNSNGMFDAGDRVVPNVTVVMDGKDEVMTDKNGGYTFSFVRSGEHTLSLSLGCVPAEIGPAHRSRKLDTGFLSQTKIDFPLEVLGSVGGVVYYDINNNGERDDDEKGVPNAVLALNGYMTTTDRDGQFRFANLVSGTYVLEPRVLPPETIAARRELLYVYIVPGSHFSDFELGIVEKQRPVNKKVFD</sequence>
<dbReference type="PANTHER" id="PTHR23303">
    <property type="entry name" value="CARBOXYPEPTIDASE REGULATORY REGION-CONTAINING"/>
    <property type="match status" value="1"/>
</dbReference>
<feature type="domain" description="SD-repeat containing protein B" evidence="4">
    <location>
        <begin position="512"/>
        <end position="570"/>
    </location>
</feature>
<keyword evidence="3" id="KW-0732">Signal</keyword>
<comment type="caution">
    <text evidence="5">The sequence shown here is derived from an EMBL/GenBank/DDBJ whole genome shotgun (WGS) entry which is preliminary data.</text>
</comment>
<dbReference type="InterPro" id="IPR013783">
    <property type="entry name" value="Ig-like_fold"/>
</dbReference>
<evidence type="ECO:0000256" key="3">
    <source>
        <dbReference type="ARBA" id="ARBA00022729"/>
    </source>
</evidence>
<organism evidence="5 6">
    <name type="scientific">candidate division WOR_3 bacterium SM23_42</name>
    <dbReference type="NCBI Taxonomy" id="1703779"/>
    <lineage>
        <taxon>Bacteria</taxon>
        <taxon>Bacteria division WOR-3</taxon>
    </lineage>
</organism>
<evidence type="ECO:0000313" key="5">
    <source>
        <dbReference type="EMBL" id="KPK64130.1"/>
    </source>
</evidence>
<comment type="subcellular location">
    <subcellularLocation>
        <location evidence="1">Secreted</location>
    </subcellularLocation>
</comment>
<evidence type="ECO:0000256" key="1">
    <source>
        <dbReference type="ARBA" id="ARBA00004613"/>
    </source>
</evidence>
<dbReference type="Pfam" id="PF17210">
    <property type="entry name" value="SdrD_B"/>
    <property type="match status" value="1"/>
</dbReference>
<name>A0A0S8FVK6_UNCW3</name>
<dbReference type="EMBL" id="LJUJ01000005">
    <property type="protein sequence ID" value="KPK64130.1"/>
    <property type="molecule type" value="Genomic_DNA"/>
</dbReference>
<dbReference type="AlphaFoldDB" id="A0A0S8FVK6"/>
<dbReference type="GO" id="GO:0005576">
    <property type="term" value="C:extracellular region"/>
    <property type="evidence" value="ECO:0007669"/>
    <property type="project" value="UniProtKB-SubCell"/>
</dbReference>
<dbReference type="SUPFAM" id="SSF117074">
    <property type="entry name" value="Hypothetical protein PA1324"/>
    <property type="match status" value="2"/>
</dbReference>
<gene>
    <name evidence="5" type="ORF">AMJ83_03805</name>
</gene>
<proteinExistence type="predicted"/>
<evidence type="ECO:0000313" key="6">
    <source>
        <dbReference type="Proteomes" id="UP000051373"/>
    </source>
</evidence>
<keyword evidence="2" id="KW-0964">Secreted</keyword>
<evidence type="ECO:0000259" key="4">
    <source>
        <dbReference type="Pfam" id="PF17210"/>
    </source>
</evidence>
<dbReference type="STRING" id="1703779.AMJ83_03805"/>
<accession>A0A0S8FVK6</accession>
<dbReference type="Gene3D" id="2.60.40.10">
    <property type="entry name" value="Immunoglobulins"/>
    <property type="match status" value="2"/>
</dbReference>
<dbReference type="InterPro" id="IPR033764">
    <property type="entry name" value="Sdr_B"/>
</dbReference>
<evidence type="ECO:0000256" key="2">
    <source>
        <dbReference type="ARBA" id="ARBA00022525"/>
    </source>
</evidence>
<reference evidence="5 6" key="1">
    <citation type="journal article" date="2015" name="Microbiome">
        <title>Genomic resolution of linkages in carbon, nitrogen, and sulfur cycling among widespread estuary sediment bacteria.</title>
        <authorList>
            <person name="Baker B.J."/>
            <person name="Lazar C.S."/>
            <person name="Teske A.P."/>
            <person name="Dick G.J."/>
        </authorList>
    </citation>
    <scope>NUCLEOTIDE SEQUENCE [LARGE SCALE GENOMIC DNA]</scope>
    <source>
        <strain evidence="5">SM23_42</strain>
    </source>
</reference>
<dbReference type="PANTHER" id="PTHR23303:SF15">
    <property type="entry name" value="COLOSSIN-A"/>
    <property type="match status" value="1"/>
</dbReference>